<dbReference type="GO" id="GO:0005829">
    <property type="term" value="C:cytosol"/>
    <property type="evidence" value="ECO:0007669"/>
    <property type="project" value="TreeGrafter"/>
</dbReference>
<name>A0A2Z3JN28_9DEIO</name>
<dbReference type="OrthoDB" id="9790031at2"/>
<reference evidence="1 2" key="1">
    <citation type="submission" date="2018-05" db="EMBL/GenBank/DDBJ databases">
        <title>Complete Genome Sequence of Deinococcus sp. strain 17bor-2.</title>
        <authorList>
            <person name="Srinivasan S."/>
        </authorList>
    </citation>
    <scope>NUCLEOTIDE SEQUENCE [LARGE SCALE GENOMIC DNA]</scope>
    <source>
        <strain evidence="1 2">17bor-2</strain>
    </source>
</reference>
<dbReference type="NCBIfam" id="TIGR00099">
    <property type="entry name" value="Cof-subfamily"/>
    <property type="match status" value="1"/>
</dbReference>
<accession>A0A2Z3JN28</accession>
<dbReference type="PANTHER" id="PTHR10000:SF8">
    <property type="entry name" value="HAD SUPERFAMILY HYDROLASE-LIKE, TYPE 3"/>
    <property type="match status" value="1"/>
</dbReference>
<evidence type="ECO:0000313" key="1">
    <source>
        <dbReference type="EMBL" id="AWN22614.1"/>
    </source>
</evidence>
<dbReference type="Gene3D" id="3.30.1240.10">
    <property type="match status" value="1"/>
</dbReference>
<protein>
    <submittedName>
        <fullName evidence="1">Hydrolase</fullName>
    </submittedName>
</protein>
<dbReference type="GO" id="GO:0000287">
    <property type="term" value="F:magnesium ion binding"/>
    <property type="evidence" value="ECO:0007669"/>
    <property type="project" value="TreeGrafter"/>
</dbReference>
<dbReference type="Gene3D" id="3.40.50.1000">
    <property type="entry name" value="HAD superfamily/HAD-like"/>
    <property type="match status" value="1"/>
</dbReference>
<gene>
    <name evidence="1" type="ORF">DKM44_04695</name>
</gene>
<dbReference type="GO" id="GO:0016791">
    <property type="term" value="F:phosphatase activity"/>
    <property type="evidence" value="ECO:0007669"/>
    <property type="project" value="TreeGrafter"/>
</dbReference>
<keyword evidence="1" id="KW-0378">Hydrolase</keyword>
<evidence type="ECO:0000313" key="2">
    <source>
        <dbReference type="Proteomes" id="UP000245368"/>
    </source>
</evidence>
<dbReference type="Proteomes" id="UP000245368">
    <property type="component" value="Chromosome"/>
</dbReference>
<keyword evidence="2" id="KW-1185">Reference proteome</keyword>
<dbReference type="AlphaFoldDB" id="A0A2Z3JN28"/>
<dbReference type="NCBIfam" id="TIGR01484">
    <property type="entry name" value="HAD-SF-IIB"/>
    <property type="match status" value="1"/>
</dbReference>
<dbReference type="SFLD" id="SFLDG01140">
    <property type="entry name" value="C2.B:_Phosphomannomutase_and_P"/>
    <property type="match status" value="1"/>
</dbReference>
<dbReference type="SUPFAM" id="SSF56784">
    <property type="entry name" value="HAD-like"/>
    <property type="match status" value="1"/>
</dbReference>
<dbReference type="KEGG" id="dez:DKM44_04695"/>
<dbReference type="PROSITE" id="PS01228">
    <property type="entry name" value="COF_1"/>
    <property type="match status" value="1"/>
</dbReference>
<organism evidence="1 2">
    <name type="scientific">Deinococcus irradiatisoli</name>
    <dbReference type="NCBI Taxonomy" id="2202254"/>
    <lineage>
        <taxon>Bacteria</taxon>
        <taxon>Thermotogati</taxon>
        <taxon>Deinococcota</taxon>
        <taxon>Deinococci</taxon>
        <taxon>Deinococcales</taxon>
        <taxon>Deinococcaceae</taxon>
        <taxon>Deinococcus</taxon>
    </lineage>
</organism>
<dbReference type="InterPro" id="IPR023214">
    <property type="entry name" value="HAD_sf"/>
</dbReference>
<dbReference type="PANTHER" id="PTHR10000">
    <property type="entry name" value="PHOSPHOSERINE PHOSPHATASE"/>
    <property type="match status" value="1"/>
</dbReference>
<dbReference type="InterPro" id="IPR036412">
    <property type="entry name" value="HAD-like_sf"/>
</dbReference>
<dbReference type="InterPro" id="IPR000150">
    <property type="entry name" value="Cof"/>
</dbReference>
<sequence>MTAASRFRLVASDLDGTLLTSRQDVSARSRAALAAVQAAGGVVVLITGRPSRMVLPLAADLGLAGHVICSNGAAIHRLPGGEAEELRTLSPDTLRRAVPQLRRACPDLGLALEWGEDMQAETAYRAAPDSVADVLDVLDAGYPVLKVMARSTRRSPPALAELINAECGDDLHASLSGAPFAEIAARGVNKSAALARLCAALNVAPDEVIAFGDAPNDLPLLSWAGRGVAVANAVDEVKALADEVTLGHDEDGVAAVLERLLAGGLIGGSGG</sequence>
<dbReference type="RefSeq" id="WP_109825840.1">
    <property type="nucleotide sequence ID" value="NZ_CP029494.1"/>
</dbReference>
<proteinExistence type="predicted"/>
<dbReference type="InterPro" id="IPR006379">
    <property type="entry name" value="HAD-SF_hydro_IIB"/>
</dbReference>
<dbReference type="Pfam" id="PF08282">
    <property type="entry name" value="Hydrolase_3"/>
    <property type="match status" value="1"/>
</dbReference>
<dbReference type="SFLD" id="SFLDS00003">
    <property type="entry name" value="Haloacid_Dehalogenase"/>
    <property type="match status" value="1"/>
</dbReference>
<dbReference type="EMBL" id="CP029494">
    <property type="protein sequence ID" value="AWN22614.1"/>
    <property type="molecule type" value="Genomic_DNA"/>
</dbReference>